<name>A0A9D1LP59_9FIRM</name>
<dbReference type="Proteomes" id="UP000824070">
    <property type="component" value="Unassembled WGS sequence"/>
</dbReference>
<evidence type="ECO:0000256" key="2">
    <source>
        <dbReference type="SAM" id="SignalP"/>
    </source>
</evidence>
<comment type="caution">
    <text evidence="3">The sequence shown here is derived from an EMBL/GenBank/DDBJ whole genome shotgun (WGS) entry which is preliminary data.</text>
</comment>
<evidence type="ECO:0000313" key="3">
    <source>
        <dbReference type="EMBL" id="HIU45489.1"/>
    </source>
</evidence>
<keyword evidence="1" id="KW-0812">Transmembrane</keyword>
<sequence length="218" mass="24279">MGRRKKILAVMLISLLFLRGNAPQPGPFLRSSSDYELSDDGTKIKNLSSSPLLYFDPGPYSDCSGMLIAPAQQVEAPNSFDRESTLYLYDEDCVYIGEGIEVDCLDDGSFRFDFQNPEERKYIFSIGLAYVDEQGATRFALIREYVDPGKKEAVTAKLPLPANQEYMPVALFNNDYYNSRYPGDPYSPLAIAVYAVGGLLAASLVAGTVVLIIRRKRR</sequence>
<feature type="signal peptide" evidence="2">
    <location>
        <begin position="1"/>
        <end position="22"/>
    </location>
</feature>
<keyword evidence="1" id="KW-0472">Membrane</keyword>
<protein>
    <submittedName>
        <fullName evidence="3">Uncharacterized protein</fullName>
    </submittedName>
</protein>
<evidence type="ECO:0000256" key="1">
    <source>
        <dbReference type="SAM" id="Phobius"/>
    </source>
</evidence>
<reference evidence="3" key="1">
    <citation type="submission" date="2020-10" db="EMBL/GenBank/DDBJ databases">
        <authorList>
            <person name="Gilroy R."/>
        </authorList>
    </citation>
    <scope>NUCLEOTIDE SEQUENCE</scope>
    <source>
        <strain evidence="3">ChiGjej1B1-22543</strain>
    </source>
</reference>
<gene>
    <name evidence="3" type="ORF">IAC52_04245</name>
</gene>
<dbReference type="CDD" id="cd12087">
    <property type="entry name" value="TM_EGFR-like"/>
    <property type="match status" value="1"/>
</dbReference>
<dbReference type="EMBL" id="DVMV01000034">
    <property type="protein sequence ID" value="HIU45489.1"/>
    <property type="molecule type" value="Genomic_DNA"/>
</dbReference>
<dbReference type="AlphaFoldDB" id="A0A9D1LP59"/>
<keyword evidence="2" id="KW-0732">Signal</keyword>
<accession>A0A9D1LP59</accession>
<feature type="transmembrane region" description="Helical" evidence="1">
    <location>
        <begin position="189"/>
        <end position="213"/>
    </location>
</feature>
<keyword evidence="1" id="KW-1133">Transmembrane helix</keyword>
<proteinExistence type="predicted"/>
<feature type="chain" id="PRO_5039543022" evidence="2">
    <location>
        <begin position="23"/>
        <end position="218"/>
    </location>
</feature>
<organism evidence="3 4">
    <name type="scientific">Candidatus Alloenteromonas pullicola</name>
    <dbReference type="NCBI Taxonomy" id="2840784"/>
    <lineage>
        <taxon>Bacteria</taxon>
        <taxon>Bacillati</taxon>
        <taxon>Bacillota</taxon>
        <taxon>Bacillota incertae sedis</taxon>
        <taxon>Candidatus Alloenteromonas</taxon>
    </lineage>
</organism>
<reference evidence="3" key="2">
    <citation type="journal article" date="2021" name="PeerJ">
        <title>Extensive microbial diversity within the chicken gut microbiome revealed by metagenomics and culture.</title>
        <authorList>
            <person name="Gilroy R."/>
            <person name="Ravi A."/>
            <person name="Getino M."/>
            <person name="Pursley I."/>
            <person name="Horton D.L."/>
            <person name="Alikhan N.F."/>
            <person name="Baker D."/>
            <person name="Gharbi K."/>
            <person name="Hall N."/>
            <person name="Watson M."/>
            <person name="Adriaenssens E.M."/>
            <person name="Foster-Nyarko E."/>
            <person name="Jarju S."/>
            <person name="Secka A."/>
            <person name="Antonio M."/>
            <person name="Oren A."/>
            <person name="Chaudhuri R.R."/>
            <person name="La Ragione R."/>
            <person name="Hildebrand F."/>
            <person name="Pallen M.J."/>
        </authorList>
    </citation>
    <scope>NUCLEOTIDE SEQUENCE</scope>
    <source>
        <strain evidence="3">ChiGjej1B1-22543</strain>
    </source>
</reference>
<evidence type="ECO:0000313" key="4">
    <source>
        <dbReference type="Proteomes" id="UP000824070"/>
    </source>
</evidence>